<evidence type="ECO:0000256" key="8">
    <source>
        <dbReference type="RuleBase" id="RU364100"/>
    </source>
</evidence>
<dbReference type="Proteomes" id="UP000092574">
    <property type="component" value="Chromosome"/>
</dbReference>
<dbReference type="KEGG" id="byl:A4V09_09145"/>
<reference evidence="9" key="1">
    <citation type="submission" date="2017-04" db="EMBL/GenBank/DDBJ databases">
        <title>Complete Genome Sequences of Twelve Strains of a Stable Defined Moderately Diverse Mouse Microbiota 2 (sDMDMm2).</title>
        <authorList>
            <person name="Uchimura Y."/>
            <person name="Wyss M."/>
            <person name="Brugiroux S."/>
            <person name="Limenitakis J.P."/>
            <person name="Stecher B."/>
            <person name="McCoy K.D."/>
            <person name="Macpherson A.J."/>
        </authorList>
    </citation>
    <scope>NUCLEOTIDE SEQUENCE</scope>
    <source>
        <strain evidence="9">YL58</strain>
    </source>
</reference>
<keyword evidence="6" id="KW-0238">DNA-binding</keyword>
<dbReference type="EMBL" id="CP015405">
    <property type="protein sequence ID" value="ANU75913.1"/>
    <property type="molecule type" value="Genomic_DNA"/>
</dbReference>
<keyword evidence="10" id="KW-1185">Reference proteome</keyword>
<evidence type="ECO:0000256" key="4">
    <source>
        <dbReference type="ARBA" id="ARBA00022801"/>
    </source>
</evidence>
<dbReference type="GO" id="GO:0003697">
    <property type="term" value="F:single-stranded DNA binding"/>
    <property type="evidence" value="ECO:0007669"/>
    <property type="project" value="InterPro"/>
</dbReference>
<evidence type="ECO:0000256" key="2">
    <source>
        <dbReference type="ARBA" id="ARBA00022670"/>
    </source>
</evidence>
<protein>
    <recommendedName>
        <fullName evidence="8">Abasic site processing protein</fullName>
        <ecNumber evidence="8">3.4.-.-</ecNumber>
    </recommendedName>
</protein>
<dbReference type="PANTHER" id="PTHR13604:SF0">
    <property type="entry name" value="ABASIC SITE PROCESSING PROTEIN HMCES"/>
    <property type="match status" value="1"/>
</dbReference>
<keyword evidence="4 8" id="KW-0378">Hydrolase</keyword>
<dbReference type="GO" id="GO:0016829">
    <property type="term" value="F:lyase activity"/>
    <property type="evidence" value="ECO:0007669"/>
    <property type="project" value="UniProtKB-KW"/>
</dbReference>
<organism evidence="9 10">
    <name type="scientific">Blautia pseudococcoides</name>
    <dbReference type="NCBI Taxonomy" id="1796616"/>
    <lineage>
        <taxon>Bacteria</taxon>
        <taxon>Bacillati</taxon>
        <taxon>Bacillota</taxon>
        <taxon>Clostridia</taxon>
        <taxon>Lachnospirales</taxon>
        <taxon>Lachnospiraceae</taxon>
        <taxon>Blautia</taxon>
    </lineage>
</organism>
<dbReference type="Pfam" id="PF02586">
    <property type="entry name" value="SRAP"/>
    <property type="match status" value="1"/>
</dbReference>
<accession>A0A1C7IAT0</accession>
<dbReference type="EC" id="3.4.-.-" evidence="8"/>
<evidence type="ECO:0000313" key="10">
    <source>
        <dbReference type="Proteomes" id="UP000092574"/>
    </source>
</evidence>
<comment type="similarity">
    <text evidence="1 8">Belongs to the SOS response-associated peptidase family.</text>
</comment>
<dbReference type="PANTHER" id="PTHR13604">
    <property type="entry name" value="DC12-RELATED"/>
    <property type="match status" value="1"/>
</dbReference>
<dbReference type="GO" id="GO:0106300">
    <property type="term" value="P:protein-DNA covalent cross-linking repair"/>
    <property type="evidence" value="ECO:0007669"/>
    <property type="project" value="InterPro"/>
</dbReference>
<name>A0A1C7IAT0_9FIRM</name>
<dbReference type="GO" id="GO:0008233">
    <property type="term" value="F:peptidase activity"/>
    <property type="evidence" value="ECO:0007669"/>
    <property type="project" value="UniProtKB-KW"/>
</dbReference>
<gene>
    <name evidence="9" type="ORF">A4V09_09145</name>
</gene>
<keyword evidence="2 8" id="KW-0645">Protease</keyword>
<dbReference type="OrthoDB" id="9782620at2"/>
<dbReference type="InterPro" id="IPR036590">
    <property type="entry name" value="SRAP-like"/>
</dbReference>
<evidence type="ECO:0000256" key="6">
    <source>
        <dbReference type="ARBA" id="ARBA00023125"/>
    </source>
</evidence>
<dbReference type="SUPFAM" id="SSF143081">
    <property type="entry name" value="BB1717-like"/>
    <property type="match status" value="1"/>
</dbReference>
<evidence type="ECO:0000256" key="5">
    <source>
        <dbReference type="ARBA" id="ARBA00023124"/>
    </source>
</evidence>
<evidence type="ECO:0000256" key="3">
    <source>
        <dbReference type="ARBA" id="ARBA00022763"/>
    </source>
</evidence>
<keyword evidence="7" id="KW-0456">Lyase</keyword>
<keyword evidence="5" id="KW-0190">Covalent protein-DNA linkage</keyword>
<dbReference type="STRING" id="1796616.A4V09_09145"/>
<dbReference type="Gene3D" id="3.90.1680.10">
    <property type="entry name" value="SOS response associated peptidase-like"/>
    <property type="match status" value="1"/>
</dbReference>
<evidence type="ECO:0000256" key="1">
    <source>
        <dbReference type="ARBA" id="ARBA00008136"/>
    </source>
</evidence>
<proteinExistence type="inferred from homology"/>
<evidence type="ECO:0000313" key="9">
    <source>
        <dbReference type="EMBL" id="ANU75913.1"/>
    </source>
</evidence>
<dbReference type="GO" id="GO:0006508">
    <property type="term" value="P:proteolysis"/>
    <property type="evidence" value="ECO:0007669"/>
    <property type="project" value="UniProtKB-KW"/>
</dbReference>
<dbReference type="RefSeq" id="WP_065542093.1">
    <property type="nucleotide sequence ID" value="NZ_CP015405.2"/>
</dbReference>
<keyword evidence="3" id="KW-0227">DNA damage</keyword>
<dbReference type="InterPro" id="IPR003738">
    <property type="entry name" value="SRAP"/>
</dbReference>
<sequence>MCGRYYIDEDTIREMEKLVRQIDKKLLEDHSRDVFPSQSAPVVTGRAGELCGEELVWGFPGFEKSRVIFNARQETALEKKTFRDSLLLRRCVIPAKNFYEWNKKKEKYTFTRPDGRMLFLAGIYDQYGEEERFAILTTEANDSMSLIHHRMPLILEERQIQDWIFSRQKAEAILGQTPVLLDKSTEYEQQTLDLQ</sequence>
<dbReference type="AlphaFoldDB" id="A0A1C7IAT0"/>
<evidence type="ECO:0000256" key="7">
    <source>
        <dbReference type="ARBA" id="ARBA00023239"/>
    </source>
</evidence>